<dbReference type="EMBL" id="CAAE01015094">
    <property type="protein sequence ID" value="CAG12434.1"/>
    <property type="molecule type" value="Genomic_DNA"/>
</dbReference>
<dbReference type="PANTHER" id="PTHR46501:SF7">
    <property type="entry name" value="MYOMEGALIN ISOFORM X1"/>
    <property type="match status" value="1"/>
</dbReference>
<evidence type="ECO:0000256" key="1">
    <source>
        <dbReference type="SAM" id="Coils"/>
    </source>
</evidence>
<feature type="compositionally biased region" description="Low complexity" evidence="2">
    <location>
        <begin position="174"/>
        <end position="187"/>
    </location>
</feature>
<feature type="non-terminal residue" evidence="3">
    <location>
        <position position="566"/>
    </location>
</feature>
<dbReference type="GO" id="GO:0090063">
    <property type="term" value="P:positive regulation of microtubule nucleation"/>
    <property type="evidence" value="ECO:0007669"/>
    <property type="project" value="TreeGrafter"/>
</dbReference>
<evidence type="ECO:0000313" key="3">
    <source>
        <dbReference type="EMBL" id="CAG12434.1"/>
    </source>
</evidence>
<dbReference type="GO" id="GO:0005794">
    <property type="term" value="C:Golgi apparatus"/>
    <property type="evidence" value="ECO:0007669"/>
    <property type="project" value="TreeGrafter"/>
</dbReference>
<evidence type="ECO:0000256" key="2">
    <source>
        <dbReference type="SAM" id="MobiDB-lite"/>
    </source>
</evidence>
<feature type="coiled-coil region" evidence="1">
    <location>
        <begin position="200"/>
        <end position="227"/>
    </location>
</feature>
<dbReference type="GO" id="GO:0007098">
    <property type="term" value="P:centrosome cycle"/>
    <property type="evidence" value="ECO:0007669"/>
    <property type="project" value="TreeGrafter"/>
</dbReference>
<dbReference type="GO" id="GO:0060090">
    <property type="term" value="F:molecular adaptor activity"/>
    <property type="evidence" value="ECO:0007669"/>
    <property type="project" value="TreeGrafter"/>
</dbReference>
<dbReference type="OrthoDB" id="10255000at2759"/>
<dbReference type="KEGG" id="tng:GSTEN00034712G001"/>
<dbReference type="GO" id="GO:0005813">
    <property type="term" value="C:centrosome"/>
    <property type="evidence" value="ECO:0007669"/>
    <property type="project" value="TreeGrafter"/>
</dbReference>
<feature type="region of interest" description="Disordered" evidence="2">
    <location>
        <begin position="151"/>
        <end position="190"/>
    </location>
</feature>
<dbReference type="PANTHER" id="PTHR46501">
    <property type="entry name" value="MYOMEGALIN"/>
    <property type="match status" value="1"/>
</dbReference>
<dbReference type="InterPro" id="IPR052593">
    <property type="entry name" value="MT-associated_AKAP9-binding"/>
</dbReference>
<accession>Q4RGP8</accession>
<dbReference type="AlphaFoldDB" id="Q4RGP8"/>
<feature type="region of interest" description="Disordered" evidence="2">
    <location>
        <begin position="437"/>
        <end position="518"/>
    </location>
</feature>
<feature type="coiled-coil region" evidence="1">
    <location>
        <begin position="390"/>
        <end position="421"/>
    </location>
</feature>
<reference evidence="3" key="2">
    <citation type="submission" date="2004-02" db="EMBL/GenBank/DDBJ databases">
        <authorList>
            <consortium name="Genoscope"/>
            <consortium name="Whitehead Institute Centre for Genome Research"/>
        </authorList>
    </citation>
    <scope>NUCLEOTIDE SEQUENCE</scope>
</reference>
<proteinExistence type="predicted"/>
<protein>
    <submittedName>
        <fullName evidence="3">(spotted green pufferfish) hypothetical protein</fullName>
    </submittedName>
</protein>
<gene>
    <name evidence="3" type="ORF">GSTENG00034712001</name>
</gene>
<feature type="non-terminal residue" evidence="3">
    <location>
        <position position="1"/>
    </location>
</feature>
<name>Q4RGP8_TETNG</name>
<sequence length="566" mass="64396">RLDSLVQSQARELSQLRQQIKESRKLGALQRRQLEDFNKAFKELLQANKVDCYMGEVVKEQLDKSLGILDRLEGRLDRGSNCGNTPQELDGLRLEFEGEREVLQQHTRLLVQQNLTLAESTREQLDLVNQMMSRLAHELQEKNCLIQSLQSQLRAQSPHSHHSSHSDVYHSDRTSSSYSSPTTRDNSVTQNLLGEHLQEIRALRMRLEESIRTNDRLGEQLEKKLAEVEKDSATNIFIGGEEQSQLANEVRLLWGQNQALKEQLSVGSKDKQKENEKLRETVARRTAKLEQSRKECEALRQENRRLQERLEERSQETAQLQETLQYSKEELHRLQSEVKLLKQQLSDSQHLLHSLRLELQVFEKMKTDVPKSHGSSEALQKPVPSGSWDLNELLSEIRHLRLQLEKSIQTNTALREKLEEQLLRGAHRSETININYLLSSPDEGGRTPGRDGNDSLHRSFQRHNKCSGALYEAESGSAHRATTSGPAVFPDEKRRGPAEVDGGSLSSSSGDSASGAPSRLVPGHRIWANSNGRHILGLIEDYSALRKQIWDGRKLSRSLAAQLQEC</sequence>
<feature type="compositionally biased region" description="Basic and acidic residues" evidence="2">
    <location>
        <begin position="443"/>
        <end position="457"/>
    </location>
</feature>
<keyword evidence="1" id="KW-0175">Coiled coil</keyword>
<feature type="coiled-coil region" evidence="1">
    <location>
        <begin position="275"/>
        <end position="351"/>
    </location>
</feature>
<comment type="caution">
    <text evidence="3">The sequence shown here is derived from an EMBL/GenBank/DDBJ whole genome shotgun (WGS) entry which is preliminary data.</text>
</comment>
<feature type="compositionally biased region" description="Basic and acidic residues" evidence="2">
    <location>
        <begin position="164"/>
        <end position="173"/>
    </location>
</feature>
<reference evidence="3" key="1">
    <citation type="journal article" date="2004" name="Nature">
        <title>Genome duplication in the teleost fish Tetraodon nigroviridis reveals the early vertebrate proto-karyotype.</title>
        <authorList>
            <person name="Jaillon O."/>
            <person name="Aury J.-M."/>
            <person name="Brunet F."/>
            <person name="Petit J.-L."/>
            <person name="Stange-Thomann N."/>
            <person name="Mauceli E."/>
            <person name="Bouneau L."/>
            <person name="Fischer C."/>
            <person name="Ozouf-Costaz C."/>
            <person name="Bernot A."/>
            <person name="Nicaud S."/>
            <person name="Jaffe D."/>
            <person name="Fisher S."/>
            <person name="Lutfalla G."/>
            <person name="Dossat C."/>
            <person name="Segurens B."/>
            <person name="Dasilva C."/>
            <person name="Salanoubat M."/>
            <person name="Levy M."/>
            <person name="Boudet N."/>
            <person name="Castellano S."/>
            <person name="Anthouard V."/>
            <person name="Jubin C."/>
            <person name="Castelli V."/>
            <person name="Katinka M."/>
            <person name="Vacherie B."/>
            <person name="Biemont C."/>
            <person name="Skalli Z."/>
            <person name="Cattolico L."/>
            <person name="Poulain J."/>
            <person name="De Berardinis V."/>
            <person name="Cruaud C."/>
            <person name="Duprat S."/>
            <person name="Brottier P."/>
            <person name="Coutanceau J.-P."/>
            <person name="Gouzy J."/>
            <person name="Parra G."/>
            <person name="Lardier G."/>
            <person name="Chapple C."/>
            <person name="McKernan K.J."/>
            <person name="McEwan P."/>
            <person name="Bosak S."/>
            <person name="Kellis M."/>
            <person name="Volff J.-N."/>
            <person name="Guigo R."/>
            <person name="Zody M.C."/>
            <person name="Mesirov J."/>
            <person name="Lindblad-Toh K."/>
            <person name="Birren B."/>
            <person name="Nusbaum C."/>
            <person name="Kahn D."/>
            <person name="Robinson-Rechavi M."/>
            <person name="Laudet V."/>
            <person name="Schachter V."/>
            <person name="Quetier F."/>
            <person name="Saurin W."/>
            <person name="Scarpelli C."/>
            <person name="Wincker P."/>
            <person name="Lander E.S."/>
            <person name="Weissenbach J."/>
            <person name="Roest Crollius H."/>
        </authorList>
    </citation>
    <scope>NUCLEOTIDE SEQUENCE [LARGE SCALE GENOMIC DNA]</scope>
</reference>
<organism evidence="3">
    <name type="scientific">Tetraodon nigroviridis</name>
    <name type="common">Spotted green pufferfish</name>
    <name type="synonym">Chelonodon nigroviridis</name>
    <dbReference type="NCBI Taxonomy" id="99883"/>
    <lineage>
        <taxon>Eukaryota</taxon>
        <taxon>Metazoa</taxon>
        <taxon>Chordata</taxon>
        <taxon>Craniata</taxon>
        <taxon>Vertebrata</taxon>
        <taxon>Euteleostomi</taxon>
        <taxon>Actinopterygii</taxon>
        <taxon>Neopterygii</taxon>
        <taxon>Teleostei</taxon>
        <taxon>Neoteleostei</taxon>
        <taxon>Acanthomorphata</taxon>
        <taxon>Eupercaria</taxon>
        <taxon>Tetraodontiformes</taxon>
        <taxon>Tetradontoidea</taxon>
        <taxon>Tetraodontidae</taxon>
        <taxon>Tetraodon</taxon>
    </lineage>
</organism>
<feature type="compositionally biased region" description="Low complexity" evidence="2">
    <location>
        <begin position="501"/>
        <end position="518"/>
    </location>
</feature>
<dbReference type="GO" id="GO:1903358">
    <property type="term" value="P:regulation of Golgi organization"/>
    <property type="evidence" value="ECO:0007669"/>
    <property type="project" value="TreeGrafter"/>
</dbReference>